<accession>A0ABX8RGC1</accession>
<dbReference type="Proteomes" id="UP000694257">
    <property type="component" value="Chromosome"/>
</dbReference>
<proteinExistence type="predicted"/>
<dbReference type="InterPro" id="IPR037523">
    <property type="entry name" value="VOC_core"/>
</dbReference>
<evidence type="ECO:0000313" key="4">
    <source>
        <dbReference type="Proteomes" id="UP000694257"/>
    </source>
</evidence>
<evidence type="ECO:0000313" key="3">
    <source>
        <dbReference type="EMBL" id="QXN88386.1"/>
    </source>
</evidence>
<protein>
    <submittedName>
        <fullName evidence="3">VOC family protein</fullName>
    </submittedName>
</protein>
<sequence length="134" mass="14686">MAIQRLDNIGVAVRDVERVARFFADQVGLPTELDLAGEPPSAQVAVGEQYLYLFRTTDAAGQTKRLPDLVGNPQGLDHVSFTVDDVDRTYAELVERGVAFDGEPTTEQAWNIRLAGFADPEGNRYYLVQSLSAA</sequence>
<keyword evidence="4" id="KW-1185">Reference proteome</keyword>
<keyword evidence="1" id="KW-0479">Metal-binding</keyword>
<feature type="domain" description="VOC" evidence="2">
    <location>
        <begin position="5"/>
        <end position="130"/>
    </location>
</feature>
<reference evidence="3 4" key="1">
    <citation type="submission" date="2021-07" db="EMBL/GenBank/DDBJ databases">
        <title>Whole Genome Sequence of Nocardia Iowensis.</title>
        <authorList>
            <person name="Lamm A."/>
            <person name="Collins-Fairclough A.M."/>
            <person name="Bunk B."/>
            <person name="Sproer C."/>
        </authorList>
    </citation>
    <scope>NUCLEOTIDE SEQUENCE [LARGE SCALE GENOMIC DNA]</scope>
    <source>
        <strain evidence="3 4">NRRL 5646</strain>
    </source>
</reference>
<dbReference type="PANTHER" id="PTHR43048">
    <property type="entry name" value="METHYLMALONYL-COA EPIMERASE"/>
    <property type="match status" value="1"/>
</dbReference>
<evidence type="ECO:0000256" key="1">
    <source>
        <dbReference type="ARBA" id="ARBA00022723"/>
    </source>
</evidence>
<dbReference type="Pfam" id="PF00903">
    <property type="entry name" value="Glyoxalase"/>
    <property type="match status" value="1"/>
</dbReference>
<evidence type="ECO:0000259" key="2">
    <source>
        <dbReference type="PROSITE" id="PS51819"/>
    </source>
</evidence>
<organism evidence="3 4">
    <name type="scientific">Nocardia iowensis</name>
    <dbReference type="NCBI Taxonomy" id="204891"/>
    <lineage>
        <taxon>Bacteria</taxon>
        <taxon>Bacillati</taxon>
        <taxon>Actinomycetota</taxon>
        <taxon>Actinomycetes</taxon>
        <taxon>Mycobacteriales</taxon>
        <taxon>Nocardiaceae</taxon>
        <taxon>Nocardia</taxon>
    </lineage>
</organism>
<dbReference type="InterPro" id="IPR051785">
    <property type="entry name" value="MMCE/EMCE_epimerase"/>
</dbReference>
<dbReference type="RefSeq" id="WP_218469269.1">
    <property type="nucleotide sequence ID" value="NZ_BAABJN010000008.1"/>
</dbReference>
<gene>
    <name evidence="3" type="ORF">KV110_22565</name>
</gene>
<name>A0ABX8RGC1_NOCIO</name>
<dbReference type="PANTHER" id="PTHR43048:SF3">
    <property type="entry name" value="METHYLMALONYL-COA EPIMERASE, MITOCHONDRIAL"/>
    <property type="match status" value="1"/>
</dbReference>
<dbReference type="InterPro" id="IPR004360">
    <property type="entry name" value="Glyas_Fos-R_dOase_dom"/>
</dbReference>
<dbReference type="PROSITE" id="PS51819">
    <property type="entry name" value="VOC"/>
    <property type="match status" value="1"/>
</dbReference>
<dbReference type="EMBL" id="CP078145">
    <property type="protein sequence ID" value="QXN88386.1"/>
    <property type="molecule type" value="Genomic_DNA"/>
</dbReference>